<evidence type="ECO:0000313" key="3">
    <source>
        <dbReference type="Proteomes" id="UP000308005"/>
    </source>
</evidence>
<proteinExistence type="predicted"/>
<organism evidence="2 3">
    <name type="scientific">Aureobasidium pullulans</name>
    <name type="common">Black yeast</name>
    <name type="synonym">Pullularia pullulans</name>
    <dbReference type="NCBI Taxonomy" id="5580"/>
    <lineage>
        <taxon>Eukaryota</taxon>
        <taxon>Fungi</taxon>
        <taxon>Dikarya</taxon>
        <taxon>Ascomycota</taxon>
        <taxon>Pezizomycotina</taxon>
        <taxon>Dothideomycetes</taxon>
        <taxon>Dothideomycetidae</taxon>
        <taxon>Dothideales</taxon>
        <taxon>Saccotheciaceae</taxon>
        <taxon>Aureobasidium</taxon>
    </lineage>
</organism>
<reference evidence="2 3" key="1">
    <citation type="submission" date="2018-10" db="EMBL/GenBank/DDBJ databases">
        <title>Fifty Aureobasidium pullulans genomes reveal a recombining polyextremotolerant generalist.</title>
        <authorList>
            <person name="Gostincar C."/>
            <person name="Turk M."/>
            <person name="Zajc J."/>
            <person name="Gunde-Cimerman N."/>
        </authorList>
    </citation>
    <scope>NUCLEOTIDE SEQUENCE [LARGE SCALE GENOMIC DNA]</scope>
    <source>
        <strain evidence="2 3">EXF-3863</strain>
    </source>
</reference>
<evidence type="ECO:0000313" key="2">
    <source>
        <dbReference type="EMBL" id="THZ30967.1"/>
    </source>
</evidence>
<dbReference type="AlphaFoldDB" id="A0A4S9U1Z6"/>
<feature type="transmembrane region" description="Helical" evidence="1">
    <location>
        <begin position="12"/>
        <end position="33"/>
    </location>
</feature>
<keyword evidence="1" id="KW-0472">Membrane</keyword>
<sequence length="79" mass="8664">MSTDSHLDTMTARTCLSMAILYGVAANTITTYHDAGFDYRMGAAGVVGFIVTEGAYHIIELRKHLGIRLEGRTWTNPDS</sequence>
<gene>
    <name evidence="2" type="ORF">D6C91_00959</name>
</gene>
<comment type="caution">
    <text evidence="2">The sequence shown here is derived from an EMBL/GenBank/DDBJ whole genome shotgun (WGS) entry which is preliminary data.</text>
</comment>
<protein>
    <submittedName>
        <fullName evidence="2">Uncharacterized protein</fullName>
    </submittedName>
</protein>
<dbReference type="Proteomes" id="UP000308005">
    <property type="component" value="Unassembled WGS sequence"/>
</dbReference>
<name>A0A4S9U1Z6_AURPU</name>
<accession>A0A4S9U1Z6</accession>
<dbReference type="EMBL" id="QZBM01000017">
    <property type="protein sequence ID" value="THZ30967.1"/>
    <property type="molecule type" value="Genomic_DNA"/>
</dbReference>
<evidence type="ECO:0000256" key="1">
    <source>
        <dbReference type="SAM" id="Phobius"/>
    </source>
</evidence>
<keyword evidence="1" id="KW-1133">Transmembrane helix</keyword>
<keyword evidence="1" id="KW-0812">Transmembrane</keyword>